<feature type="region of interest" description="Disordered" evidence="1">
    <location>
        <begin position="150"/>
        <end position="188"/>
    </location>
</feature>
<organism evidence="2 3">
    <name type="scientific">Hirundo rustica rustica</name>
    <dbReference type="NCBI Taxonomy" id="333673"/>
    <lineage>
        <taxon>Eukaryota</taxon>
        <taxon>Metazoa</taxon>
        <taxon>Chordata</taxon>
        <taxon>Craniata</taxon>
        <taxon>Vertebrata</taxon>
        <taxon>Euteleostomi</taxon>
        <taxon>Archelosauria</taxon>
        <taxon>Archosauria</taxon>
        <taxon>Dinosauria</taxon>
        <taxon>Saurischia</taxon>
        <taxon>Theropoda</taxon>
        <taxon>Coelurosauria</taxon>
        <taxon>Aves</taxon>
        <taxon>Neognathae</taxon>
        <taxon>Neoaves</taxon>
        <taxon>Telluraves</taxon>
        <taxon>Australaves</taxon>
        <taxon>Passeriformes</taxon>
        <taxon>Sylvioidea</taxon>
        <taxon>Hirundinidae</taxon>
        <taxon>Hirundo</taxon>
    </lineage>
</organism>
<comment type="caution">
    <text evidence="2">The sequence shown here is derived from an EMBL/GenBank/DDBJ whole genome shotgun (WGS) entry which is preliminary data.</text>
</comment>
<evidence type="ECO:0000313" key="2">
    <source>
        <dbReference type="EMBL" id="RMB90548.1"/>
    </source>
</evidence>
<gene>
    <name evidence="2" type="ORF">DUI87_33149</name>
</gene>
<keyword evidence="3" id="KW-1185">Reference proteome</keyword>
<dbReference type="OrthoDB" id="6275838at2759"/>
<reference evidence="2 3" key="1">
    <citation type="submission" date="2018-07" db="EMBL/GenBank/DDBJ databases">
        <title>A high quality draft genome assembly of the barn swallow (H. rustica rustica).</title>
        <authorList>
            <person name="Formenti G."/>
            <person name="Chiara M."/>
            <person name="Poveda L."/>
            <person name="Francoijs K.-J."/>
            <person name="Bonisoli-Alquati A."/>
            <person name="Canova L."/>
            <person name="Gianfranceschi L."/>
            <person name="Horner D.S."/>
            <person name="Saino N."/>
        </authorList>
    </citation>
    <scope>NUCLEOTIDE SEQUENCE [LARGE SCALE GENOMIC DNA]</scope>
    <source>
        <strain evidence="2">Chelidonia</strain>
        <tissue evidence="2">Blood</tissue>
    </source>
</reference>
<dbReference type="AlphaFoldDB" id="A0A3M0IQ78"/>
<evidence type="ECO:0000256" key="1">
    <source>
        <dbReference type="SAM" id="MobiDB-lite"/>
    </source>
</evidence>
<feature type="region of interest" description="Disordered" evidence="1">
    <location>
        <begin position="1"/>
        <end position="81"/>
    </location>
</feature>
<sequence length="188" mass="20325">MWTRVHGYEATSPVRPQPGAPAGHSQTGPRRGDAPVSSPRPPRTAVGLSHPPGVPQHRDRHRHRAALPGRGPLQLPGPPERAGVQRAAYLDLCRDGDISSCELNARFGRRAIVADPVAFGGRGSYVALATLQAFASFHLFFQFKTTAPRRPHPLQRRQRLRLPGGRAGQGVRGTPGGGETWWGRPGDL</sequence>
<proteinExistence type="predicted"/>
<dbReference type="EMBL" id="QRBI01000249">
    <property type="protein sequence ID" value="RMB90548.1"/>
    <property type="molecule type" value="Genomic_DNA"/>
</dbReference>
<evidence type="ECO:0000313" key="3">
    <source>
        <dbReference type="Proteomes" id="UP000269221"/>
    </source>
</evidence>
<dbReference type="Proteomes" id="UP000269221">
    <property type="component" value="Unassembled WGS sequence"/>
</dbReference>
<accession>A0A3M0IQ78</accession>
<feature type="compositionally biased region" description="Basic residues" evidence="1">
    <location>
        <begin position="150"/>
        <end position="160"/>
    </location>
</feature>
<feature type="compositionally biased region" description="Gly residues" evidence="1">
    <location>
        <begin position="165"/>
        <end position="180"/>
    </location>
</feature>
<protein>
    <submittedName>
        <fullName evidence="2">Uncharacterized protein</fullName>
    </submittedName>
</protein>
<name>A0A3M0IQ78_HIRRU</name>
<dbReference type="STRING" id="333673.A0A3M0IQ78"/>